<dbReference type="RefSeq" id="XP_003664086.1">
    <property type="nucleotide sequence ID" value="XM_003664038.1"/>
</dbReference>
<dbReference type="eggNOG" id="ENOG502QTH7">
    <property type="taxonomic scope" value="Eukaryota"/>
</dbReference>
<dbReference type="VEuPathDB" id="FungiDB:MYCTH_2035523"/>
<dbReference type="AlphaFoldDB" id="G2QHI1"/>
<keyword evidence="3" id="KW-1185">Reference proteome</keyword>
<dbReference type="EMBL" id="CP003005">
    <property type="protein sequence ID" value="AEO58841.1"/>
    <property type="molecule type" value="Genomic_DNA"/>
</dbReference>
<dbReference type="InterPro" id="IPR001853">
    <property type="entry name" value="DSBA-like_thioredoxin_dom"/>
</dbReference>
<dbReference type="PANTHER" id="PTHR13887:SF41">
    <property type="entry name" value="THIOREDOXIN SUPERFAMILY PROTEIN"/>
    <property type="match status" value="1"/>
</dbReference>
<dbReference type="GO" id="GO:0016491">
    <property type="term" value="F:oxidoreductase activity"/>
    <property type="evidence" value="ECO:0007669"/>
    <property type="project" value="InterPro"/>
</dbReference>
<dbReference type="InParanoid" id="G2QHI1"/>
<evidence type="ECO:0000313" key="2">
    <source>
        <dbReference type="EMBL" id="AEO58841.1"/>
    </source>
</evidence>
<sequence>MARFTIEIEVYSDLICAWCYIGKRALDKAIHLYKTEHPDVEFRLTWKPYMLWPNAGVSAYRKWAILEHIFGPRALSIRSRIDQLGERYGISFRWEGRSGNTRDAHKLILLAMERDAAAA</sequence>
<dbReference type="HOGENOM" id="CLU_069253_4_0_1"/>
<dbReference type="OrthoDB" id="1930760at2759"/>
<dbReference type="OMA" id="GEIMANM"/>
<evidence type="ECO:0000313" key="3">
    <source>
        <dbReference type="Proteomes" id="UP000007322"/>
    </source>
</evidence>
<evidence type="ECO:0000259" key="1">
    <source>
        <dbReference type="Pfam" id="PF01323"/>
    </source>
</evidence>
<feature type="non-terminal residue" evidence="2">
    <location>
        <position position="119"/>
    </location>
</feature>
<dbReference type="Gene3D" id="3.40.30.10">
    <property type="entry name" value="Glutaredoxin"/>
    <property type="match status" value="1"/>
</dbReference>
<proteinExistence type="predicted"/>
<dbReference type="Proteomes" id="UP000007322">
    <property type="component" value="Chromosome 4"/>
</dbReference>
<dbReference type="InterPro" id="IPR036249">
    <property type="entry name" value="Thioredoxin-like_sf"/>
</dbReference>
<dbReference type="PANTHER" id="PTHR13887">
    <property type="entry name" value="GLUTATHIONE S-TRANSFERASE KAPPA"/>
    <property type="match status" value="1"/>
</dbReference>
<gene>
    <name evidence="2" type="ORF">MYCTH_2035523</name>
</gene>
<reference evidence="2 3" key="1">
    <citation type="journal article" date="2011" name="Nat. Biotechnol.">
        <title>Comparative genomic analysis of the thermophilic biomass-degrading fungi Myceliophthora thermophila and Thielavia terrestris.</title>
        <authorList>
            <person name="Berka R.M."/>
            <person name="Grigoriev I.V."/>
            <person name="Otillar R."/>
            <person name="Salamov A."/>
            <person name="Grimwood J."/>
            <person name="Reid I."/>
            <person name="Ishmael N."/>
            <person name="John T."/>
            <person name="Darmond C."/>
            <person name="Moisan M.-C."/>
            <person name="Henrissat B."/>
            <person name="Coutinho P.M."/>
            <person name="Lombard V."/>
            <person name="Natvig D.O."/>
            <person name="Lindquist E."/>
            <person name="Schmutz J."/>
            <person name="Lucas S."/>
            <person name="Harris P."/>
            <person name="Powlowski J."/>
            <person name="Bellemare A."/>
            <person name="Taylor D."/>
            <person name="Butler G."/>
            <person name="de Vries R.P."/>
            <person name="Allijn I.E."/>
            <person name="van den Brink J."/>
            <person name="Ushinsky S."/>
            <person name="Storms R."/>
            <person name="Powell A.J."/>
            <person name="Paulsen I.T."/>
            <person name="Elbourne L.D.H."/>
            <person name="Baker S.E."/>
            <person name="Magnuson J."/>
            <person name="LaBoissiere S."/>
            <person name="Clutterbuck A.J."/>
            <person name="Martinez D."/>
            <person name="Wogulis M."/>
            <person name="de Leon A.L."/>
            <person name="Rey M.W."/>
            <person name="Tsang A."/>
        </authorList>
    </citation>
    <scope>NUCLEOTIDE SEQUENCE [LARGE SCALE GENOMIC DNA]</scope>
    <source>
        <strain evidence="3">ATCC 42464 / BCRC 31852 / DSM 1799</strain>
    </source>
</reference>
<dbReference type="SUPFAM" id="SSF52833">
    <property type="entry name" value="Thioredoxin-like"/>
    <property type="match status" value="1"/>
</dbReference>
<name>G2QHI1_THET4</name>
<dbReference type="Pfam" id="PF01323">
    <property type="entry name" value="DSBA"/>
    <property type="match status" value="1"/>
</dbReference>
<dbReference type="KEGG" id="mtm:MYCTH_2035523"/>
<organism evidence="2 3">
    <name type="scientific">Thermothelomyces thermophilus (strain ATCC 42464 / BCRC 31852 / DSM 1799)</name>
    <name type="common">Sporotrichum thermophile</name>
    <dbReference type="NCBI Taxonomy" id="573729"/>
    <lineage>
        <taxon>Eukaryota</taxon>
        <taxon>Fungi</taxon>
        <taxon>Dikarya</taxon>
        <taxon>Ascomycota</taxon>
        <taxon>Pezizomycotina</taxon>
        <taxon>Sordariomycetes</taxon>
        <taxon>Sordariomycetidae</taxon>
        <taxon>Sordariales</taxon>
        <taxon>Chaetomiaceae</taxon>
        <taxon>Thermothelomyces</taxon>
    </lineage>
</organism>
<accession>G2QHI1</accession>
<protein>
    <recommendedName>
        <fullName evidence="1">DSBA-like thioredoxin domain-containing protein</fullName>
    </recommendedName>
</protein>
<dbReference type="GeneID" id="11513639"/>
<feature type="domain" description="DSBA-like thioredoxin" evidence="1">
    <location>
        <begin position="8"/>
        <end position="117"/>
    </location>
</feature>